<gene>
    <name evidence="6" type="ORF">Pcinc_041360</name>
</gene>
<feature type="region of interest" description="Disordered" evidence="3">
    <location>
        <begin position="574"/>
        <end position="667"/>
    </location>
</feature>
<dbReference type="EMBL" id="JAWQEG010007612">
    <property type="protein sequence ID" value="KAK3852034.1"/>
    <property type="molecule type" value="Genomic_DNA"/>
</dbReference>
<accession>A0AAE1BMU3</accession>
<evidence type="ECO:0000256" key="2">
    <source>
        <dbReference type="ARBA" id="ARBA00022763"/>
    </source>
</evidence>
<name>A0AAE1BMU3_PETCI</name>
<dbReference type="GO" id="GO:0006298">
    <property type="term" value="P:mismatch repair"/>
    <property type="evidence" value="ECO:0007669"/>
    <property type="project" value="InterPro"/>
</dbReference>
<dbReference type="FunFam" id="3.30.565.10:FF:000014">
    <property type="entry name" value="Mismatch repair endonuclease pms1, putative"/>
    <property type="match status" value="1"/>
</dbReference>
<dbReference type="GO" id="GO:0032389">
    <property type="term" value="C:MutLalpha complex"/>
    <property type="evidence" value="ECO:0007669"/>
    <property type="project" value="TreeGrafter"/>
</dbReference>
<feature type="compositionally biased region" description="Polar residues" evidence="3">
    <location>
        <begin position="463"/>
        <end position="482"/>
    </location>
</feature>
<comment type="caution">
    <text evidence="6">The sequence shown here is derived from an EMBL/GenBank/DDBJ whole genome shotgun (WGS) entry which is preliminary data.</text>
</comment>
<keyword evidence="2" id="KW-0227">DNA damage</keyword>
<evidence type="ECO:0000259" key="4">
    <source>
        <dbReference type="SMART" id="SM00853"/>
    </source>
</evidence>
<feature type="region of interest" description="Disordered" evidence="3">
    <location>
        <begin position="389"/>
        <end position="408"/>
    </location>
</feature>
<evidence type="ECO:0000259" key="5">
    <source>
        <dbReference type="SMART" id="SM01340"/>
    </source>
</evidence>
<dbReference type="SUPFAM" id="SSF54211">
    <property type="entry name" value="Ribosomal protein S5 domain 2-like"/>
    <property type="match status" value="1"/>
</dbReference>
<evidence type="ECO:0000256" key="3">
    <source>
        <dbReference type="SAM" id="MobiDB-lite"/>
    </source>
</evidence>
<dbReference type="Gene3D" id="3.30.1540.20">
    <property type="entry name" value="MutL, C-terminal domain, dimerisation subdomain"/>
    <property type="match status" value="1"/>
</dbReference>
<keyword evidence="7" id="KW-1185">Reference proteome</keyword>
<reference evidence="6" key="1">
    <citation type="submission" date="2023-10" db="EMBL/GenBank/DDBJ databases">
        <title>Genome assemblies of two species of porcelain crab, Petrolisthes cinctipes and Petrolisthes manimaculis (Anomura: Porcellanidae).</title>
        <authorList>
            <person name="Angst P."/>
        </authorList>
    </citation>
    <scope>NUCLEOTIDE SEQUENCE</scope>
    <source>
        <strain evidence="6">PB745_01</strain>
        <tissue evidence="6">Gill</tissue>
    </source>
</reference>
<dbReference type="InterPro" id="IPR014790">
    <property type="entry name" value="MutL_C"/>
</dbReference>
<proteinExistence type="inferred from homology"/>
<dbReference type="PROSITE" id="PS00058">
    <property type="entry name" value="DNA_MISMATCH_REPAIR_1"/>
    <property type="match status" value="1"/>
</dbReference>
<dbReference type="InterPro" id="IPR002099">
    <property type="entry name" value="MutL/Mlh/PMS"/>
</dbReference>
<dbReference type="GO" id="GO:0016887">
    <property type="term" value="F:ATP hydrolysis activity"/>
    <property type="evidence" value="ECO:0007669"/>
    <property type="project" value="InterPro"/>
</dbReference>
<feature type="compositionally biased region" description="Polar residues" evidence="3">
    <location>
        <begin position="589"/>
        <end position="605"/>
    </location>
</feature>
<dbReference type="InterPro" id="IPR013507">
    <property type="entry name" value="DNA_mismatch_S5_2-like"/>
</dbReference>
<feature type="domain" description="DNA mismatch repair protein S5" evidence="5">
    <location>
        <begin position="236"/>
        <end position="376"/>
    </location>
</feature>
<dbReference type="CDD" id="cd03484">
    <property type="entry name" value="MutL_Trans_hPMS_2_like"/>
    <property type="match status" value="1"/>
</dbReference>
<dbReference type="InterPro" id="IPR037198">
    <property type="entry name" value="MutL_C_sf"/>
</dbReference>
<dbReference type="CDD" id="cd16926">
    <property type="entry name" value="HATPase_MutL-MLH-PMS-like"/>
    <property type="match status" value="1"/>
</dbReference>
<dbReference type="SMART" id="SM01340">
    <property type="entry name" value="DNA_mis_repair"/>
    <property type="match status" value="1"/>
</dbReference>
<evidence type="ECO:0008006" key="8">
    <source>
        <dbReference type="Google" id="ProtNLM"/>
    </source>
</evidence>
<feature type="compositionally biased region" description="Low complexity" evidence="3">
    <location>
        <begin position="391"/>
        <end position="408"/>
    </location>
</feature>
<comment type="similarity">
    <text evidence="1">Belongs to the DNA mismatch repair MutL/HexB family.</text>
</comment>
<organism evidence="6 7">
    <name type="scientific">Petrolisthes cinctipes</name>
    <name type="common">Flat porcelain crab</name>
    <dbReference type="NCBI Taxonomy" id="88211"/>
    <lineage>
        <taxon>Eukaryota</taxon>
        <taxon>Metazoa</taxon>
        <taxon>Ecdysozoa</taxon>
        <taxon>Arthropoda</taxon>
        <taxon>Crustacea</taxon>
        <taxon>Multicrustacea</taxon>
        <taxon>Malacostraca</taxon>
        <taxon>Eumalacostraca</taxon>
        <taxon>Eucarida</taxon>
        <taxon>Decapoda</taxon>
        <taxon>Pleocyemata</taxon>
        <taxon>Anomura</taxon>
        <taxon>Galatheoidea</taxon>
        <taxon>Porcellanidae</taxon>
        <taxon>Petrolisthes</taxon>
    </lineage>
</organism>
<dbReference type="Proteomes" id="UP001286313">
    <property type="component" value="Unassembled WGS sequence"/>
</dbReference>
<dbReference type="NCBIfam" id="TIGR00585">
    <property type="entry name" value="mutl"/>
    <property type="match status" value="1"/>
</dbReference>
<dbReference type="Pfam" id="PF13589">
    <property type="entry name" value="HATPase_c_3"/>
    <property type="match status" value="1"/>
</dbReference>
<dbReference type="InterPro" id="IPR020568">
    <property type="entry name" value="Ribosomal_Su5_D2-typ_SF"/>
</dbReference>
<dbReference type="Pfam" id="PF01119">
    <property type="entry name" value="DNA_mis_repair"/>
    <property type="match status" value="1"/>
</dbReference>
<dbReference type="InterPro" id="IPR042120">
    <property type="entry name" value="MutL_C_dimsub"/>
</dbReference>
<evidence type="ECO:0000313" key="6">
    <source>
        <dbReference type="EMBL" id="KAK3852034.1"/>
    </source>
</evidence>
<dbReference type="InterPro" id="IPR042121">
    <property type="entry name" value="MutL_C_regsub"/>
</dbReference>
<sequence length="1020" mass="111159">MEVISGDGCNNGEVEASQESAKSIKAIDKTTVHRICSGQVVLTLATAVKELVENSLDAGATSVEVKLKDHGATLIEVLDNGSGVEEKDFEALTLKHHTSKLRDFEGLEGVSTFGFRGEALSSLCALSQVSITTRHVSAPIATKLTLSHNGIITDRAHSARQVGTTVSLQGLFSTLPVRYKEFQRNIKREFNKMVNVLYSYCLISTGVRITCTNQTENGKKSTIAATSGHPTIKDNISAIFGAKQVSAMLEMKQLEASEDSLTEYGVANSTNNTQSSQDLVLEGWVSSCAHGLGRPSPDRQFYFVNSRPCDPTRVAKVVNEVYRQYNRHQSPCVVLNLLLGRSLVDVNLTPDKRQIMLASERIILAILKTSLMRLYETIPSTYNVSTPLPAKPSAHHTPSPSPTTPKLSALTQRFGRNAGGSTSLNSSPLALKRSGSEGFATGINKQPRLLSFFKRSESESSKATDTTSVSSENPTVNGIESQKSQDEIEASQAGGREGGGVIEEETACSSKEGNENVTGIMNGGNHSMSEGANEVDMLSEDALRDLCETGDTEKLPSTDSLNDNLSETRLDAIGAENEVNNPGCHRTESIQNGAMENGTETPKSSDSAKYHTDSLVNGSSNDGDKSDGGGGSGVKSLLSRFSMSSSPSKPTSLSCPSSYSSTSTPSPICKRAHSATNDFLNSLASKRSKINSEKINVTPNTLQQPLQCDSESGLEVVYENLGQSPLCDADMNSEMDAEDGDGEVEECSDKSPEKKVIMCEEYDPSDFTERRNTRLVNFDLEAMKEKLLRRNGRKDEQMAMRRKFKAKISPTDNTAAEDELRREITKDKFAEMKVLGQFNLGFILARLGSDLFIIDQHATDEKYNFENLQHTCTLNAQRSVVPQKLELTAANESILLENMAVFRKNGFVFSVDEDQPAGRRVSIVSKPFSKGWEFGREDVEELIFMLSDAPGVDCRPSRVRAMFASRACRSAVMIGTALTVPQMTRLVQHMGEMEHPWNCPHGRPTMRHLLCMDMLSATSA</sequence>
<dbReference type="GO" id="GO:0140664">
    <property type="term" value="F:ATP-dependent DNA damage sensor activity"/>
    <property type="evidence" value="ECO:0007669"/>
    <property type="project" value="InterPro"/>
</dbReference>
<dbReference type="InterPro" id="IPR036890">
    <property type="entry name" value="HATPase_C_sf"/>
</dbReference>
<dbReference type="Gene3D" id="3.30.565.10">
    <property type="entry name" value="Histidine kinase-like ATPase, C-terminal domain"/>
    <property type="match status" value="1"/>
</dbReference>
<feature type="compositionally biased region" description="Low complexity" evidence="3">
    <location>
        <begin position="634"/>
        <end position="667"/>
    </location>
</feature>
<dbReference type="InterPro" id="IPR038973">
    <property type="entry name" value="MutL/Mlh/Pms-like"/>
</dbReference>
<dbReference type="PANTHER" id="PTHR10073">
    <property type="entry name" value="DNA MISMATCH REPAIR PROTEIN MLH, PMS, MUTL"/>
    <property type="match status" value="1"/>
</dbReference>
<dbReference type="SUPFAM" id="SSF55874">
    <property type="entry name" value="ATPase domain of HSP90 chaperone/DNA topoisomerase II/histidine kinase"/>
    <property type="match status" value="1"/>
</dbReference>
<dbReference type="Gene3D" id="3.30.1370.100">
    <property type="entry name" value="MutL, C-terminal domain, regulatory subdomain"/>
    <property type="match status" value="1"/>
</dbReference>
<dbReference type="Gene3D" id="3.30.230.10">
    <property type="match status" value="1"/>
</dbReference>
<dbReference type="GO" id="GO:0005524">
    <property type="term" value="F:ATP binding"/>
    <property type="evidence" value="ECO:0007669"/>
    <property type="project" value="InterPro"/>
</dbReference>
<dbReference type="SUPFAM" id="SSF118116">
    <property type="entry name" value="DNA mismatch repair protein MutL"/>
    <property type="match status" value="1"/>
</dbReference>
<evidence type="ECO:0000313" key="7">
    <source>
        <dbReference type="Proteomes" id="UP001286313"/>
    </source>
</evidence>
<dbReference type="InterPro" id="IPR014721">
    <property type="entry name" value="Ribsml_uS5_D2-typ_fold_subgr"/>
</dbReference>
<dbReference type="InterPro" id="IPR014762">
    <property type="entry name" value="DNA_mismatch_repair_CS"/>
</dbReference>
<dbReference type="GO" id="GO:0030983">
    <property type="term" value="F:mismatched DNA binding"/>
    <property type="evidence" value="ECO:0007669"/>
    <property type="project" value="InterPro"/>
</dbReference>
<feature type="domain" description="MutL C-terminal dimerisation" evidence="4">
    <location>
        <begin position="834"/>
        <end position="978"/>
    </location>
</feature>
<dbReference type="FunFam" id="3.30.1370.100:FF:000001">
    <property type="entry name" value="Mismatch repair endonuclease pms1, putative"/>
    <property type="match status" value="1"/>
</dbReference>
<dbReference type="AlphaFoldDB" id="A0AAE1BMU3"/>
<dbReference type="SMART" id="SM00853">
    <property type="entry name" value="MutL_C"/>
    <property type="match status" value="1"/>
</dbReference>
<dbReference type="PANTHER" id="PTHR10073:SF52">
    <property type="entry name" value="MISMATCH REPAIR ENDONUCLEASE PMS2"/>
    <property type="match status" value="1"/>
</dbReference>
<feature type="compositionally biased region" description="Polar residues" evidence="3">
    <location>
        <begin position="507"/>
        <end position="530"/>
    </location>
</feature>
<dbReference type="Pfam" id="PF08676">
    <property type="entry name" value="MutL_C"/>
    <property type="match status" value="1"/>
</dbReference>
<evidence type="ECO:0000256" key="1">
    <source>
        <dbReference type="ARBA" id="ARBA00006082"/>
    </source>
</evidence>
<protein>
    <recommendedName>
        <fullName evidence="8">Mismatch repair endonuclease PMS2</fullName>
    </recommendedName>
</protein>
<feature type="region of interest" description="Disordered" evidence="3">
    <location>
        <begin position="455"/>
        <end position="531"/>
    </location>
</feature>